<proteinExistence type="predicted"/>
<organism evidence="7 8">
    <name type="scientific">Trapa natans</name>
    <name type="common">Water chestnut</name>
    <dbReference type="NCBI Taxonomy" id="22666"/>
    <lineage>
        <taxon>Eukaryota</taxon>
        <taxon>Viridiplantae</taxon>
        <taxon>Streptophyta</taxon>
        <taxon>Embryophyta</taxon>
        <taxon>Tracheophyta</taxon>
        <taxon>Spermatophyta</taxon>
        <taxon>Magnoliopsida</taxon>
        <taxon>eudicotyledons</taxon>
        <taxon>Gunneridae</taxon>
        <taxon>Pentapetalae</taxon>
        <taxon>rosids</taxon>
        <taxon>malvids</taxon>
        <taxon>Myrtales</taxon>
        <taxon>Lythraceae</taxon>
        <taxon>Trapa</taxon>
    </lineage>
</organism>
<evidence type="ECO:0000313" key="8">
    <source>
        <dbReference type="Proteomes" id="UP001346149"/>
    </source>
</evidence>
<dbReference type="InterPro" id="IPR044839">
    <property type="entry name" value="NDR1-like"/>
</dbReference>
<dbReference type="PANTHER" id="PTHR31234">
    <property type="entry name" value="LATE EMBRYOGENESIS ABUNDANT (LEA) HYDROXYPROLINE-RICH GLYCOPROTEIN FAMILY"/>
    <property type="match status" value="1"/>
</dbReference>
<dbReference type="Proteomes" id="UP001346149">
    <property type="component" value="Unassembled WGS sequence"/>
</dbReference>
<name>A0AAN7K7W8_TRANT</name>
<reference evidence="7 8" key="1">
    <citation type="journal article" date="2023" name="Hortic Res">
        <title>Pangenome of water caltrop reveals structural variations and asymmetric subgenome divergence after allopolyploidization.</title>
        <authorList>
            <person name="Zhang X."/>
            <person name="Chen Y."/>
            <person name="Wang L."/>
            <person name="Yuan Y."/>
            <person name="Fang M."/>
            <person name="Shi L."/>
            <person name="Lu R."/>
            <person name="Comes H.P."/>
            <person name="Ma Y."/>
            <person name="Chen Y."/>
            <person name="Huang G."/>
            <person name="Zhou Y."/>
            <person name="Zheng Z."/>
            <person name="Qiu Y."/>
        </authorList>
    </citation>
    <scope>NUCLEOTIDE SEQUENCE [LARGE SCALE GENOMIC DNA]</scope>
    <source>
        <strain evidence="7">F231</strain>
    </source>
</reference>
<comment type="caution">
    <text evidence="7">The sequence shown here is derived from an EMBL/GenBank/DDBJ whole genome shotgun (WGS) entry which is preliminary data.</text>
</comment>
<dbReference type="Pfam" id="PF03168">
    <property type="entry name" value="LEA_2"/>
    <property type="match status" value="1"/>
</dbReference>
<evidence type="ECO:0000256" key="4">
    <source>
        <dbReference type="ARBA" id="ARBA00023136"/>
    </source>
</evidence>
<feature type="domain" description="Late embryogenesis abundant protein LEA-2 subgroup" evidence="6">
    <location>
        <begin position="122"/>
        <end position="203"/>
    </location>
</feature>
<sequence>MAENFRPPTTGYPVPPSGAYTNGYPSAASNTAYPYAAPAPQYSNYQYYGQPQQQYPRRSSFIRYFLVAMIAFFVITGCIFFIVWLVLRPRIPEFSVQSVKVSNFSVVDTMRVSGTWQVGLLAANPNKKMKISYDNINAGLYYKSEFITITRIPPFDQGTRNQTALDVFFSADNAYVITRAVNELNSDRAKGNVAFQIKGMAWVRFSSGWWRVRRRELRFWCVDLAVGLSSSSNGTANLVGAQRNCKVSI</sequence>
<dbReference type="PANTHER" id="PTHR31234:SF55">
    <property type="entry name" value="LATE EMBRYOGENESIS ABUNDANT (LEA) HYDROXYPROLINE-RICH GLYCOPROTEIN FAMILY"/>
    <property type="match status" value="1"/>
</dbReference>
<dbReference type="GO" id="GO:0005886">
    <property type="term" value="C:plasma membrane"/>
    <property type="evidence" value="ECO:0007669"/>
    <property type="project" value="TreeGrafter"/>
</dbReference>
<dbReference type="InterPro" id="IPR004864">
    <property type="entry name" value="LEA_2"/>
</dbReference>
<dbReference type="GO" id="GO:0098542">
    <property type="term" value="P:defense response to other organism"/>
    <property type="evidence" value="ECO:0007669"/>
    <property type="project" value="InterPro"/>
</dbReference>
<protein>
    <recommendedName>
        <fullName evidence="6">Late embryogenesis abundant protein LEA-2 subgroup domain-containing protein</fullName>
    </recommendedName>
</protein>
<dbReference type="EMBL" id="JAXQNO010000024">
    <property type="protein sequence ID" value="KAK4762330.1"/>
    <property type="molecule type" value="Genomic_DNA"/>
</dbReference>
<evidence type="ECO:0000259" key="6">
    <source>
        <dbReference type="Pfam" id="PF03168"/>
    </source>
</evidence>
<keyword evidence="3 5" id="KW-1133">Transmembrane helix</keyword>
<keyword evidence="4 5" id="KW-0472">Membrane</keyword>
<keyword evidence="8" id="KW-1185">Reference proteome</keyword>
<accession>A0AAN7K7W8</accession>
<evidence type="ECO:0000256" key="1">
    <source>
        <dbReference type="ARBA" id="ARBA00004167"/>
    </source>
</evidence>
<keyword evidence="2 5" id="KW-0812">Transmembrane</keyword>
<dbReference type="AlphaFoldDB" id="A0AAN7K7W8"/>
<evidence type="ECO:0000256" key="3">
    <source>
        <dbReference type="ARBA" id="ARBA00022989"/>
    </source>
</evidence>
<feature type="transmembrane region" description="Helical" evidence="5">
    <location>
        <begin position="64"/>
        <end position="87"/>
    </location>
</feature>
<gene>
    <name evidence="7" type="ORF">SAY86_008098</name>
</gene>
<evidence type="ECO:0000256" key="2">
    <source>
        <dbReference type="ARBA" id="ARBA00022692"/>
    </source>
</evidence>
<comment type="subcellular location">
    <subcellularLocation>
        <location evidence="1">Membrane</location>
        <topology evidence="1">Single-pass membrane protein</topology>
    </subcellularLocation>
</comment>
<evidence type="ECO:0000256" key="5">
    <source>
        <dbReference type="SAM" id="Phobius"/>
    </source>
</evidence>
<evidence type="ECO:0000313" key="7">
    <source>
        <dbReference type="EMBL" id="KAK4762330.1"/>
    </source>
</evidence>